<evidence type="ECO:0000256" key="6">
    <source>
        <dbReference type="ARBA" id="ARBA00023033"/>
    </source>
</evidence>
<protein>
    <submittedName>
        <fullName evidence="7">Uncharacterized protein</fullName>
    </submittedName>
</protein>
<evidence type="ECO:0000313" key="8">
    <source>
        <dbReference type="Proteomes" id="UP000326757"/>
    </source>
</evidence>
<comment type="cofactor">
    <cofactor evidence="1">
        <name>heme</name>
        <dbReference type="ChEBI" id="CHEBI:30413"/>
    </cofactor>
</comment>
<gene>
    <name evidence="7" type="ORF">EYC80_009748</name>
</gene>
<comment type="similarity">
    <text evidence="2">Belongs to the cytochrome P450 family.</text>
</comment>
<organism evidence="7 8">
    <name type="scientific">Monilinia laxa</name>
    <name type="common">Brown rot fungus</name>
    <name type="synonym">Sclerotinia laxa</name>
    <dbReference type="NCBI Taxonomy" id="61186"/>
    <lineage>
        <taxon>Eukaryota</taxon>
        <taxon>Fungi</taxon>
        <taxon>Dikarya</taxon>
        <taxon>Ascomycota</taxon>
        <taxon>Pezizomycotina</taxon>
        <taxon>Leotiomycetes</taxon>
        <taxon>Helotiales</taxon>
        <taxon>Sclerotiniaceae</taxon>
        <taxon>Monilinia</taxon>
    </lineage>
</organism>
<keyword evidence="4" id="KW-0560">Oxidoreductase</keyword>
<evidence type="ECO:0000256" key="1">
    <source>
        <dbReference type="ARBA" id="ARBA00001971"/>
    </source>
</evidence>
<evidence type="ECO:0000256" key="3">
    <source>
        <dbReference type="ARBA" id="ARBA00022723"/>
    </source>
</evidence>
<keyword evidence="3" id="KW-0479">Metal-binding</keyword>
<sequence>MIKFGETVARVQEHQWPVLAAVVVILYTVSALAQHLRAAKVPLVGRRFVFEPQFVTNLRFFSHAGEVLGDGYARYKHTIFKFIRADAEMLVLPAKYVNELRNLPNTVASPTLAHVHNLMGRHTNMDVILRNNLHFRTLQEKVTPSLGSVTVPMQEELNHALQYDFPNNEG</sequence>
<dbReference type="GO" id="GO:0004497">
    <property type="term" value="F:monooxygenase activity"/>
    <property type="evidence" value="ECO:0007669"/>
    <property type="project" value="UniProtKB-KW"/>
</dbReference>
<keyword evidence="8" id="KW-1185">Reference proteome</keyword>
<reference evidence="7 8" key="1">
    <citation type="submission" date="2019-06" db="EMBL/GenBank/DDBJ databases">
        <title>Genome Sequence of the Brown Rot Fungal Pathogen Monilinia laxa.</title>
        <authorList>
            <person name="De Miccolis Angelini R.M."/>
            <person name="Landi L."/>
            <person name="Abate D."/>
            <person name="Pollastro S."/>
            <person name="Romanazzi G."/>
            <person name="Faretra F."/>
        </authorList>
    </citation>
    <scope>NUCLEOTIDE SEQUENCE [LARGE SCALE GENOMIC DNA]</scope>
    <source>
        <strain evidence="7 8">Mlax316</strain>
    </source>
</reference>
<dbReference type="PANTHER" id="PTHR46206">
    <property type="entry name" value="CYTOCHROME P450"/>
    <property type="match status" value="1"/>
</dbReference>
<dbReference type="GO" id="GO:0046872">
    <property type="term" value="F:metal ion binding"/>
    <property type="evidence" value="ECO:0007669"/>
    <property type="project" value="UniProtKB-KW"/>
</dbReference>
<proteinExistence type="inferred from homology"/>
<evidence type="ECO:0000313" key="7">
    <source>
        <dbReference type="EMBL" id="KAB8291059.1"/>
    </source>
</evidence>
<dbReference type="AlphaFoldDB" id="A0A5N6JR82"/>
<comment type="caution">
    <text evidence="7">The sequence shown here is derived from an EMBL/GenBank/DDBJ whole genome shotgun (WGS) entry which is preliminary data.</text>
</comment>
<dbReference type="EMBL" id="VIGI01000015">
    <property type="protein sequence ID" value="KAB8291059.1"/>
    <property type="molecule type" value="Genomic_DNA"/>
</dbReference>
<name>A0A5N6JR82_MONLA</name>
<keyword evidence="5" id="KW-0408">Iron</keyword>
<evidence type="ECO:0000256" key="5">
    <source>
        <dbReference type="ARBA" id="ARBA00023004"/>
    </source>
</evidence>
<dbReference type="Proteomes" id="UP000326757">
    <property type="component" value="Unassembled WGS sequence"/>
</dbReference>
<evidence type="ECO:0000256" key="4">
    <source>
        <dbReference type="ARBA" id="ARBA00023002"/>
    </source>
</evidence>
<dbReference type="OrthoDB" id="1844152at2759"/>
<accession>A0A5N6JR82</accession>
<dbReference type="PANTHER" id="PTHR46206:SF6">
    <property type="entry name" value="CYTOCHROME P450 MONOOXYGENASE AN1598-RELATED"/>
    <property type="match status" value="1"/>
</dbReference>
<keyword evidence="6" id="KW-0503">Monooxygenase</keyword>
<evidence type="ECO:0000256" key="2">
    <source>
        <dbReference type="ARBA" id="ARBA00010617"/>
    </source>
</evidence>